<gene>
    <name evidence="4" type="ORF">Tco_0877685</name>
</gene>
<dbReference type="Pfam" id="PF00078">
    <property type="entry name" value="RVT_1"/>
    <property type="match status" value="1"/>
</dbReference>
<reference evidence="4" key="1">
    <citation type="journal article" date="2022" name="Int. J. Mol. Sci.">
        <title>Draft Genome of Tanacetum Coccineum: Genomic Comparison of Closely Related Tanacetum-Family Plants.</title>
        <authorList>
            <person name="Yamashiro T."/>
            <person name="Shiraishi A."/>
            <person name="Nakayama K."/>
            <person name="Satake H."/>
        </authorList>
    </citation>
    <scope>NUCLEOTIDE SEQUENCE</scope>
</reference>
<dbReference type="PANTHER" id="PTHR24559:SF444">
    <property type="entry name" value="REVERSE TRANSCRIPTASE DOMAIN-CONTAINING PROTEIN"/>
    <property type="match status" value="1"/>
</dbReference>
<keyword evidence="4" id="KW-0548">Nucleotidyltransferase</keyword>
<keyword evidence="4" id="KW-0808">Transferase</keyword>
<dbReference type="GO" id="GO:0003964">
    <property type="term" value="F:RNA-directed DNA polymerase activity"/>
    <property type="evidence" value="ECO:0007669"/>
    <property type="project" value="UniProtKB-KW"/>
</dbReference>
<feature type="domain" description="Reverse transcriptase/retrotransposon-derived protein RNase H-like" evidence="2">
    <location>
        <begin position="308"/>
        <end position="371"/>
    </location>
</feature>
<dbReference type="InterPro" id="IPR043502">
    <property type="entry name" value="DNA/RNA_pol_sf"/>
</dbReference>
<dbReference type="SUPFAM" id="SSF56672">
    <property type="entry name" value="DNA/RNA polymerases"/>
    <property type="match status" value="1"/>
</dbReference>
<keyword evidence="4" id="KW-0695">RNA-directed DNA polymerase</keyword>
<evidence type="ECO:0000259" key="3">
    <source>
        <dbReference type="Pfam" id="PF17921"/>
    </source>
</evidence>
<accession>A0ABQ5BXM0</accession>
<sequence length="556" mass="64087">MRFPPFDEDTCHSVDTIDLSILDNIKEILPQNHDNSIEPILDHMPAIHEDCNNPALFAANSYDEEKPTPKLKELPSHLEYAFLDDNCELPVIISSLLSDQEKSPWVSPNHVVPKKGGMTVITNKDNEPIPTRTVTGWRVCIDYRKLNDATRKDHFPLPFIDQMLERLSENEYYCFLDGFFVYFQIPLAPEDQEKTTFTCPYGTFAYRRMPFGLCNAPATFQRCMTTIFHDTCKDFMEVFMDDFSVFKNSFGTCLNNLSKMLARCEETNLVLNWEKCHFMVKEGIVLGHKISKAGIEVDKAKVDVIASLPYPTNVKDFKLMCDASDYAVGAVLGQRIEKKISPIYYASETMNNAQEHYNTTEKELLAVEFTIEIKDKKGTENLAADHLSRLENLGLEELNKDTIQDNFPDEHLMVIKLKNTETDLWYVDYANFLVSKIIPQHLTYYLRKKFLNDVRKYIWDDPYLFKSCPDEIKRRYVFGKELHEVLEHCHKGPTGGHYGADITAQKMFEFGFYWPTIFKDAAKYVQGCDACQRAGNISSRNQMPLTNILVSEVIDI</sequence>
<dbReference type="InterPro" id="IPR043128">
    <property type="entry name" value="Rev_trsase/Diguanyl_cyclase"/>
</dbReference>
<dbReference type="Pfam" id="PF17919">
    <property type="entry name" value="RT_RNaseH_2"/>
    <property type="match status" value="1"/>
</dbReference>
<feature type="domain" description="Reverse transcriptase" evidence="1">
    <location>
        <begin position="134"/>
        <end position="290"/>
    </location>
</feature>
<dbReference type="EMBL" id="BQNB010013681">
    <property type="protein sequence ID" value="GJT18979.1"/>
    <property type="molecule type" value="Genomic_DNA"/>
</dbReference>
<evidence type="ECO:0000259" key="2">
    <source>
        <dbReference type="Pfam" id="PF17919"/>
    </source>
</evidence>
<dbReference type="Gene3D" id="1.10.340.70">
    <property type="match status" value="1"/>
</dbReference>
<feature type="domain" description="Integrase zinc-binding" evidence="3">
    <location>
        <begin position="482"/>
        <end position="534"/>
    </location>
</feature>
<dbReference type="InterPro" id="IPR000477">
    <property type="entry name" value="RT_dom"/>
</dbReference>
<dbReference type="Pfam" id="PF17921">
    <property type="entry name" value="Integrase_H2C2"/>
    <property type="match status" value="1"/>
</dbReference>
<dbReference type="PANTHER" id="PTHR24559">
    <property type="entry name" value="TRANSPOSON TY3-I GAG-POL POLYPROTEIN"/>
    <property type="match status" value="1"/>
</dbReference>
<comment type="caution">
    <text evidence="4">The sequence shown here is derived from an EMBL/GenBank/DDBJ whole genome shotgun (WGS) entry which is preliminary data.</text>
</comment>
<dbReference type="Gene3D" id="3.30.70.270">
    <property type="match status" value="1"/>
</dbReference>
<dbReference type="Gene3D" id="3.10.20.370">
    <property type="match status" value="1"/>
</dbReference>
<name>A0ABQ5BXM0_9ASTR</name>
<evidence type="ECO:0000259" key="1">
    <source>
        <dbReference type="Pfam" id="PF00078"/>
    </source>
</evidence>
<organism evidence="4 5">
    <name type="scientific">Tanacetum coccineum</name>
    <dbReference type="NCBI Taxonomy" id="301880"/>
    <lineage>
        <taxon>Eukaryota</taxon>
        <taxon>Viridiplantae</taxon>
        <taxon>Streptophyta</taxon>
        <taxon>Embryophyta</taxon>
        <taxon>Tracheophyta</taxon>
        <taxon>Spermatophyta</taxon>
        <taxon>Magnoliopsida</taxon>
        <taxon>eudicotyledons</taxon>
        <taxon>Gunneridae</taxon>
        <taxon>Pentapetalae</taxon>
        <taxon>asterids</taxon>
        <taxon>campanulids</taxon>
        <taxon>Asterales</taxon>
        <taxon>Asteraceae</taxon>
        <taxon>Asteroideae</taxon>
        <taxon>Anthemideae</taxon>
        <taxon>Anthemidinae</taxon>
        <taxon>Tanacetum</taxon>
    </lineage>
</organism>
<dbReference type="Gene3D" id="3.10.10.10">
    <property type="entry name" value="HIV Type 1 Reverse Transcriptase, subunit A, domain 1"/>
    <property type="match status" value="1"/>
</dbReference>
<dbReference type="CDD" id="cd01647">
    <property type="entry name" value="RT_LTR"/>
    <property type="match status" value="1"/>
</dbReference>
<dbReference type="Proteomes" id="UP001151760">
    <property type="component" value="Unassembled WGS sequence"/>
</dbReference>
<dbReference type="InterPro" id="IPR053134">
    <property type="entry name" value="RNA-dir_DNA_polymerase"/>
</dbReference>
<proteinExistence type="predicted"/>
<dbReference type="InterPro" id="IPR041577">
    <property type="entry name" value="RT_RNaseH_2"/>
</dbReference>
<evidence type="ECO:0000313" key="5">
    <source>
        <dbReference type="Proteomes" id="UP001151760"/>
    </source>
</evidence>
<dbReference type="InterPro" id="IPR041588">
    <property type="entry name" value="Integrase_H2C2"/>
</dbReference>
<protein>
    <submittedName>
        <fullName evidence="4">Reverse transcriptase domain-containing protein</fullName>
    </submittedName>
</protein>
<evidence type="ECO:0000313" key="4">
    <source>
        <dbReference type="EMBL" id="GJT18979.1"/>
    </source>
</evidence>
<reference evidence="4" key="2">
    <citation type="submission" date="2022-01" db="EMBL/GenBank/DDBJ databases">
        <authorList>
            <person name="Yamashiro T."/>
            <person name="Shiraishi A."/>
            <person name="Satake H."/>
            <person name="Nakayama K."/>
        </authorList>
    </citation>
    <scope>NUCLEOTIDE SEQUENCE</scope>
</reference>
<keyword evidence="5" id="KW-1185">Reference proteome</keyword>